<dbReference type="SMART" id="SM00387">
    <property type="entry name" value="HATPase_c"/>
    <property type="match status" value="1"/>
</dbReference>
<dbReference type="EMBL" id="BSNG01000001">
    <property type="protein sequence ID" value="GLQ11456.1"/>
    <property type="molecule type" value="Genomic_DNA"/>
</dbReference>
<accession>A0ABQ5UL92</accession>
<evidence type="ECO:0000313" key="3">
    <source>
        <dbReference type="Proteomes" id="UP001161406"/>
    </source>
</evidence>
<comment type="caution">
    <text evidence="2">The sequence shown here is derived from an EMBL/GenBank/DDBJ whole genome shotgun (WGS) entry which is preliminary data.</text>
</comment>
<dbReference type="RefSeq" id="WP_284392746.1">
    <property type="nucleotide sequence ID" value="NZ_BSNG01000001.1"/>
</dbReference>
<dbReference type="Pfam" id="PF13589">
    <property type="entry name" value="HATPase_c_3"/>
    <property type="match status" value="1"/>
</dbReference>
<proteinExistence type="predicted"/>
<dbReference type="PROSITE" id="PS50109">
    <property type="entry name" value="HIS_KIN"/>
    <property type="match status" value="1"/>
</dbReference>
<dbReference type="InterPro" id="IPR005467">
    <property type="entry name" value="His_kinase_dom"/>
</dbReference>
<feature type="domain" description="Histidine kinase" evidence="1">
    <location>
        <begin position="875"/>
        <end position="988"/>
    </location>
</feature>
<dbReference type="Pfam" id="PF02518">
    <property type="entry name" value="HATPase_c"/>
    <property type="match status" value="1"/>
</dbReference>
<protein>
    <submittedName>
        <fullName evidence="2">ATPase</fullName>
    </submittedName>
</protein>
<dbReference type="InterPro" id="IPR036890">
    <property type="entry name" value="HATPase_C_sf"/>
</dbReference>
<dbReference type="Proteomes" id="UP001161406">
    <property type="component" value="Unassembled WGS sequence"/>
</dbReference>
<name>A0ABQ5UL92_9HYPH</name>
<gene>
    <name evidence="2" type="ORF">GCM10007913_33880</name>
</gene>
<keyword evidence="3" id="KW-1185">Reference proteome</keyword>
<reference evidence="2" key="1">
    <citation type="journal article" date="2014" name="Int. J. Syst. Evol. Microbiol.">
        <title>Complete genome of a new Firmicutes species belonging to the dominant human colonic microbiota ('Ruminococcus bicirculans') reveals two chromosomes and a selective capacity to utilize plant glucans.</title>
        <authorList>
            <consortium name="NISC Comparative Sequencing Program"/>
            <person name="Wegmann U."/>
            <person name="Louis P."/>
            <person name="Goesmann A."/>
            <person name="Henrissat B."/>
            <person name="Duncan S.H."/>
            <person name="Flint H.J."/>
        </authorList>
    </citation>
    <scope>NUCLEOTIDE SEQUENCE</scope>
    <source>
        <strain evidence="2">NBRC 103855</strain>
    </source>
</reference>
<dbReference type="InterPro" id="IPR003594">
    <property type="entry name" value="HATPase_dom"/>
</dbReference>
<evidence type="ECO:0000313" key="2">
    <source>
        <dbReference type="EMBL" id="GLQ11456.1"/>
    </source>
</evidence>
<reference evidence="2" key="2">
    <citation type="submission" date="2023-01" db="EMBL/GenBank/DDBJ databases">
        <title>Draft genome sequence of Devosia yakushimensis strain NBRC 103855.</title>
        <authorList>
            <person name="Sun Q."/>
            <person name="Mori K."/>
        </authorList>
    </citation>
    <scope>NUCLEOTIDE SEQUENCE</scope>
    <source>
        <strain evidence="2">NBRC 103855</strain>
    </source>
</reference>
<organism evidence="2 3">
    <name type="scientific">Devosia yakushimensis</name>
    <dbReference type="NCBI Taxonomy" id="470028"/>
    <lineage>
        <taxon>Bacteria</taxon>
        <taxon>Pseudomonadati</taxon>
        <taxon>Pseudomonadota</taxon>
        <taxon>Alphaproteobacteria</taxon>
        <taxon>Hyphomicrobiales</taxon>
        <taxon>Devosiaceae</taxon>
        <taxon>Devosia</taxon>
    </lineage>
</organism>
<evidence type="ECO:0000259" key="1">
    <source>
        <dbReference type="PROSITE" id="PS50109"/>
    </source>
</evidence>
<sequence>MKTVSFKTRARTVDHLGREQIADVPTAISELWKNSYDAYARSVSLTIFDAAPLVVTIADDGHGMNVDELVDRWLVVGTESKLFGDGRSDEDRDGLEPRTRQGQKGIGRLSSAHLGPLMLLVTKRRQQRMAAALLDWRLFENPYLILTDIEIPVIEFDDGSEIADFLPLMAEALLENVLGKGSVDERSSRMVDAWDRYDLAVQAEAGSGERAVPSQSIVAACRSFVLTDDHMAPWGVWSGESEKGTVMVVSGASEEFAALLPANASLATAKDDKVRFETTLGSFVDPLFDAARPEVNAANPDFQYGVFVSSDGLSSKVIGSAAEFNRSLTDRMEHIVDGRIDEKGVFRGQIKSFGKWRKVGTEYEIRPPKEFVLPTGPGSALGPIDVYFATFEQEQKNSTHTPIDYEYLKKHASPHAGLMIYRNGLRVLPYGREDNDFFEIEKRRSTHAGREYWNARRIFGRIAISREHNPNLKDKAGREGFIVNKAAKSLKTLIINILRSSALDYFGTNADDRVPQLAETQRNFAEFKAKEAQAKLRQKQRMQFRKNLRARTASIPSVSERLRADIAATRIEVADDIPVAQERLEAAQANVAELRLPGAPSPLGTLEDEYRSYRRSMTDLNQMVADFSASIASAVERIHPPSPEDIVLKQIQRNEGQLTSRVTRWSKEIRVLQDAERVRIGDLVTERNKLLREETTPLIEQTSSGRMSLTAASRSVVEAKNKIDAENELLFQNYILALENLKDSIDIQAIAILGGDENSELRSTVDRLNGLAQLGITVEFLDHELHSHDAVIDDGIQRLKKKLGKDKDLDQLATGYAGLKQILDFLGPLRMAGRPQPRDIGGDYIHQYVSEFFGRTMATSGIEFVATPAFRRFSVFDQPSRLLPVFVNLVNNSIYWLVNARVDDPKIVFDVRDDEVIVADNGPGVEEMDLKRLFSLFFTRKIEGGRGVGLYLSQANLAAGGHTIGYVQDDDKKILSGANFAMKFRGANIND</sequence>
<dbReference type="SUPFAM" id="SSF55874">
    <property type="entry name" value="ATPase domain of HSP90 chaperone/DNA topoisomerase II/histidine kinase"/>
    <property type="match status" value="2"/>
</dbReference>
<dbReference type="Gene3D" id="3.30.565.10">
    <property type="entry name" value="Histidine kinase-like ATPase, C-terminal domain"/>
    <property type="match status" value="2"/>
</dbReference>